<feature type="region of interest" description="Disordered" evidence="1">
    <location>
        <begin position="334"/>
        <end position="380"/>
    </location>
</feature>
<feature type="compositionally biased region" description="Basic and acidic residues" evidence="1">
    <location>
        <begin position="521"/>
        <end position="533"/>
    </location>
</feature>
<proteinExistence type="predicted"/>
<dbReference type="OrthoDB" id="5428259at2759"/>
<sequence length="559" mass="62507">MASVASNGSAAPVLDIRRIPLLCTVCPETPRFSDVSHLLTHIASKGHLHHETQTKLKAHQDLDAQGVMHQYEQWYKENGIEALLVDRMRAKQAKEAVRTRRARASASTAPMKFKERPNKPRVEPVIKVEDEFSTPDSLALHPSFVPDDSSEILDDQPINTEMMSLKGQVWPGMGKMDLANEEMKRTRNQRKPRSVIERMRRTSEGIEPNQVVMTPDFKIERIKDVYDEASSPISGQEEATPPRKVSKPRTKRSQPLREISANVPRGNSNRASRSHSSHSLGSSKPKLETVGYQDTGPLPSFDSFKRSRDVFKGDNALGGILFQTSNHRDHRFGARSQLGLPNHTSHSHLVSPTPHSRDLPHRVPALREASRSRGRDSYSELHGMTLGGFDQIESSYPFHDPMSFDPTYRMHLPMLSSLGGSSHDNNRVASAANPAMKQEGHSLLMDDGSMANPASLHYMDVPGANPLIPHERMFLNSYNQPALGSPMGAFTPINRYANNRALIHCEQDPRNLASDQGDPFVKPDADDRKDFKLPSHGLWDPENPHELVHDDLDPAQLEI</sequence>
<dbReference type="EMBL" id="JAGPNK010000001">
    <property type="protein sequence ID" value="KAH7328755.1"/>
    <property type="molecule type" value="Genomic_DNA"/>
</dbReference>
<feature type="region of interest" description="Disordered" evidence="1">
    <location>
        <begin position="96"/>
        <end position="117"/>
    </location>
</feature>
<feature type="region of interest" description="Disordered" evidence="1">
    <location>
        <begin position="228"/>
        <end position="297"/>
    </location>
</feature>
<gene>
    <name evidence="2" type="ORF">B0I35DRAFT_26174</name>
</gene>
<protein>
    <submittedName>
        <fullName evidence="2">Uncharacterized protein</fullName>
    </submittedName>
</protein>
<organism evidence="2 3">
    <name type="scientific">Stachybotrys elegans</name>
    <dbReference type="NCBI Taxonomy" id="80388"/>
    <lineage>
        <taxon>Eukaryota</taxon>
        <taxon>Fungi</taxon>
        <taxon>Dikarya</taxon>
        <taxon>Ascomycota</taxon>
        <taxon>Pezizomycotina</taxon>
        <taxon>Sordariomycetes</taxon>
        <taxon>Hypocreomycetidae</taxon>
        <taxon>Hypocreales</taxon>
        <taxon>Stachybotryaceae</taxon>
        <taxon>Stachybotrys</taxon>
    </lineage>
</organism>
<feature type="compositionally biased region" description="Basic residues" evidence="1">
    <location>
        <begin position="244"/>
        <end position="254"/>
    </location>
</feature>
<keyword evidence="3" id="KW-1185">Reference proteome</keyword>
<evidence type="ECO:0000256" key="1">
    <source>
        <dbReference type="SAM" id="MobiDB-lite"/>
    </source>
</evidence>
<name>A0A8K0WX14_9HYPO</name>
<evidence type="ECO:0000313" key="3">
    <source>
        <dbReference type="Proteomes" id="UP000813444"/>
    </source>
</evidence>
<accession>A0A8K0WX14</accession>
<feature type="compositionally biased region" description="Polar residues" evidence="1">
    <location>
        <begin position="342"/>
        <end position="354"/>
    </location>
</feature>
<dbReference type="AlphaFoldDB" id="A0A8K0WX14"/>
<feature type="region of interest" description="Disordered" evidence="1">
    <location>
        <begin position="510"/>
        <end position="559"/>
    </location>
</feature>
<feature type="compositionally biased region" description="Basic and acidic residues" evidence="1">
    <location>
        <begin position="368"/>
        <end position="379"/>
    </location>
</feature>
<comment type="caution">
    <text evidence="2">The sequence shown here is derived from an EMBL/GenBank/DDBJ whole genome shotgun (WGS) entry which is preliminary data.</text>
</comment>
<feature type="compositionally biased region" description="Basic and acidic residues" evidence="1">
    <location>
        <begin position="542"/>
        <end position="552"/>
    </location>
</feature>
<dbReference type="Proteomes" id="UP000813444">
    <property type="component" value="Unassembled WGS sequence"/>
</dbReference>
<reference evidence="2" key="1">
    <citation type="journal article" date="2021" name="Nat. Commun.">
        <title>Genetic determinants of endophytism in the Arabidopsis root mycobiome.</title>
        <authorList>
            <person name="Mesny F."/>
            <person name="Miyauchi S."/>
            <person name="Thiergart T."/>
            <person name="Pickel B."/>
            <person name="Atanasova L."/>
            <person name="Karlsson M."/>
            <person name="Huettel B."/>
            <person name="Barry K.W."/>
            <person name="Haridas S."/>
            <person name="Chen C."/>
            <person name="Bauer D."/>
            <person name="Andreopoulos W."/>
            <person name="Pangilinan J."/>
            <person name="LaButti K."/>
            <person name="Riley R."/>
            <person name="Lipzen A."/>
            <person name="Clum A."/>
            <person name="Drula E."/>
            <person name="Henrissat B."/>
            <person name="Kohler A."/>
            <person name="Grigoriev I.V."/>
            <person name="Martin F.M."/>
            <person name="Hacquard S."/>
        </authorList>
    </citation>
    <scope>NUCLEOTIDE SEQUENCE</scope>
    <source>
        <strain evidence="2">MPI-CAGE-CH-0235</strain>
    </source>
</reference>
<evidence type="ECO:0000313" key="2">
    <source>
        <dbReference type="EMBL" id="KAH7328755.1"/>
    </source>
</evidence>